<dbReference type="InterPro" id="IPR001789">
    <property type="entry name" value="Sig_transdc_resp-reg_receiver"/>
</dbReference>
<dbReference type="Pfam" id="PF00196">
    <property type="entry name" value="GerE"/>
    <property type="match status" value="1"/>
</dbReference>
<dbReference type="GO" id="GO:0003677">
    <property type="term" value="F:DNA binding"/>
    <property type="evidence" value="ECO:0007669"/>
    <property type="project" value="UniProtKB-KW"/>
</dbReference>
<dbReference type="SMART" id="SM00421">
    <property type="entry name" value="HTH_LUXR"/>
    <property type="match status" value="1"/>
</dbReference>
<dbReference type="AlphaFoldDB" id="A0A4R5DF61"/>
<dbReference type="Proteomes" id="UP000294850">
    <property type="component" value="Unassembled WGS sequence"/>
</dbReference>
<evidence type="ECO:0000313" key="8">
    <source>
        <dbReference type="EMBL" id="TDE10511.1"/>
    </source>
</evidence>
<accession>A0A4R5DF61</accession>
<dbReference type="InterPro" id="IPR058245">
    <property type="entry name" value="NreC/VraR/RcsB-like_REC"/>
</dbReference>
<dbReference type="SUPFAM" id="SSF52172">
    <property type="entry name" value="CheY-like"/>
    <property type="match status" value="1"/>
</dbReference>
<dbReference type="InterPro" id="IPR039420">
    <property type="entry name" value="WalR-like"/>
</dbReference>
<dbReference type="SMART" id="SM00448">
    <property type="entry name" value="REC"/>
    <property type="match status" value="1"/>
</dbReference>
<evidence type="ECO:0000256" key="5">
    <source>
        <dbReference type="PROSITE-ProRule" id="PRU00169"/>
    </source>
</evidence>
<dbReference type="Gene3D" id="3.40.50.2300">
    <property type="match status" value="1"/>
</dbReference>
<feature type="domain" description="HTH luxR-type" evidence="6">
    <location>
        <begin position="149"/>
        <end position="213"/>
    </location>
</feature>
<dbReference type="PROSITE" id="PS00622">
    <property type="entry name" value="HTH_LUXR_1"/>
    <property type="match status" value="1"/>
</dbReference>
<name>A0A4R5DF61_9BACT</name>
<keyword evidence="2" id="KW-0805">Transcription regulation</keyword>
<gene>
    <name evidence="8" type="ORF">E0F88_27910</name>
</gene>
<keyword evidence="4" id="KW-0804">Transcription</keyword>
<dbReference type="EMBL" id="SMFL01000015">
    <property type="protein sequence ID" value="TDE10511.1"/>
    <property type="molecule type" value="Genomic_DNA"/>
</dbReference>
<dbReference type="GO" id="GO:0000160">
    <property type="term" value="P:phosphorelay signal transduction system"/>
    <property type="evidence" value="ECO:0007669"/>
    <property type="project" value="InterPro"/>
</dbReference>
<keyword evidence="1 5" id="KW-0597">Phosphoprotein</keyword>
<dbReference type="PROSITE" id="PS50110">
    <property type="entry name" value="RESPONSE_REGULATORY"/>
    <property type="match status" value="1"/>
</dbReference>
<dbReference type="OrthoDB" id="1013073at2"/>
<dbReference type="PRINTS" id="PR00038">
    <property type="entry name" value="HTHLUXR"/>
</dbReference>
<dbReference type="PANTHER" id="PTHR43214">
    <property type="entry name" value="TWO-COMPONENT RESPONSE REGULATOR"/>
    <property type="match status" value="1"/>
</dbReference>
<dbReference type="SUPFAM" id="SSF46894">
    <property type="entry name" value="C-terminal effector domain of the bipartite response regulators"/>
    <property type="match status" value="1"/>
</dbReference>
<dbReference type="InterPro" id="IPR000792">
    <property type="entry name" value="Tscrpt_reg_LuxR_C"/>
</dbReference>
<proteinExistence type="predicted"/>
<evidence type="ECO:0000313" key="9">
    <source>
        <dbReference type="Proteomes" id="UP000294850"/>
    </source>
</evidence>
<dbReference type="GO" id="GO:0006355">
    <property type="term" value="P:regulation of DNA-templated transcription"/>
    <property type="evidence" value="ECO:0007669"/>
    <property type="project" value="InterPro"/>
</dbReference>
<feature type="modified residue" description="4-aspartylphosphate" evidence="5">
    <location>
        <position position="59"/>
    </location>
</feature>
<evidence type="ECO:0000259" key="6">
    <source>
        <dbReference type="PROSITE" id="PS50043"/>
    </source>
</evidence>
<reference evidence="8 9" key="1">
    <citation type="submission" date="2019-03" db="EMBL/GenBank/DDBJ databases">
        <title>Dyadobacter AR-3-6 sp. nov., isolated from arctic soil.</title>
        <authorList>
            <person name="Chaudhary D.K."/>
        </authorList>
    </citation>
    <scope>NUCLEOTIDE SEQUENCE [LARGE SCALE GENOMIC DNA]</scope>
    <source>
        <strain evidence="8 9">AR-3-6</strain>
    </source>
</reference>
<dbReference type="InterPro" id="IPR011006">
    <property type="entry name" value="CheY-like_superfamily"/>
</dbReference>
<protein>
    <submittedName>
        <fullName evidence="8">Response regulator transcription factor</fullName>
    </submittedName>
</protein>
<dbReference type="PROSITE" id="PS50043">
    <property type="entry name" value="HTH_LUXR_2"/>
    <property type="match status" value="1"/>
</dbReference>
<dbReference type="CDD" id="cd17535">
    <property type="entry name" value="REC_NarL-like"/>
    <property type="match status" value="1"/>
</dbReference>
<evidence type="ECO:0000256" key="1">
    <source>
        <dbReference type="ARBA" id="ARBA00022553"/>
    </source>
</evidence>
<feature type="domain" description="Response regulatory" evidence="7">
    <location>
        <begin position="8"/>
        <end position="124"/>
    </location>
</feature>
<dbReference type="Pfam" id="PF00072">
    <property type="entry name" value="Response_reg"/>
    <property type="match status" value="1"/>
</dbReference>
<keyword evidence="9" id="KW-1185">Reference proteome</keyword>
<evidence type="ECO:0000256" key="4">
    <source>
        <dbReference type="ARBA" id="ARBA00023163"/>
    </source>
</evidence>
<dbReference type="PANTHER" id="PTHR43214:SF41">
    <property type="entry name" value="NITRATE_NITRITE RESPONSE REGULATOR PROTEIN NARP"/>
    <property type="match status" value="1"/>
</dbReference>
<evidence type="ECO:0000256" key="3">
    <source>
        <dbReference type="ARBA" id="ARBA00023125"/>
    </source>
</evidence>
<comment type="caution">
    <text evidence="8">The sequence shown here is derived from an EMBL/GenBank/DDBJ whole genome shotgun (WGS) entry which is preliminary data.</text>
</comment>
<sequence>MNADCVKKILVAEDHPLVLMGIQQTIEEILPGSTVSKADNFPKALKLLGTENFDMMIMDINIPGGDKVSMIEAIRLKQPALPVLVNSSYDEQLYALPFLKAGANGFISKTAPNREFKNAIDAVLKGKVYASSSVLQNAFSLLANPGSSNDHVTSKLTDKELEIAKLLSKGMSTKAISESLNLSSSSISNYKTRIFDKLGVGNVIELTTYFELN</sequence>
<evidence type="ECO:0000256" key="2">
    <source>
        <dbReference type="ARBA" id="ARBA00023015"/>
    </source>
</evidence>
<keyword evidence="3" id="KW-0238">DNA-binding</keyword>
<organism evidence="8 9">
    <name type="scientific">Dyadobacter psychrotolerans</name>
    <dbReference type="NCBI Taxonomy" id="2541721"/>
    <lineage>
        <taxon>Bacteria</taxon>
        <taxon>Pseudomonadati</taxon>
        <taxon>Bacteroidota</taxon>
        <taxon>Cytophagia</taxon>
        <taxon>Cytophagales</taxon>
        <taxon>Spirosomataceae</taxon>
        <taxon>Dyadobacter</taxon>
    </lineage>
</organism>
<dbReference type="InterPro" id="IPR016032">
    <property type="entry name" value="Sig_transdc_resp-reg_C-effctor"/>
</dbReference>
<evidence type="ECO:0000259" key="7">
    <source>
        <dbReference type="PROSITE" id="PS50110"/>
    </source>
</evidence>